<gene>
    <name evidence="3" type="ORF">CAPSK01_001769</name>
</gene>
<dbReference type="Proteomes" id="UP000019812">
    <property type="component" value="Unassembled WGS sequence"/>
</dbReference>
<reference evidence="3 4" key="1">
    <citation type="submission" date="2014-07" db="EMBL/GenBank/DDBJ databases">
        <title>Expanding our view of genomic diversity in Candidatus Accumulibacter clades.</title>
        <authorList>
            <person name="Skennerton C.T."/>
            <person name="Barr J.J."/>
            <person name="Slater F.R."/>
            <person name="Bond P.L."/>
            <person name="Tyson G.W."/>
        </authorList>
    </citation>
    <scope>NUCLEOTIDE SEQUENCE [LARGE SCALE GENOMIC DNA]</scope>
    <source>
        <strain evidence="4">SK-01</strain>
    </source>
</reference>
<name>A0A084Y2H0_9PROT</name>
<feature type="transmembrane region" description="Helical" evidence="2">
    <location>
        <begin position="89"/>
        <end position="111"/>
    </location>
</feature>
<keyword evidence="2" id="KW-0472">Membrane</keyword>
<dbReference type="EMBL" id="JDSS02000019">
    <property type="protein sequence ID" value="KFB68914.1"/>
    <property type="molecule type" value="Genomic_DNA"/>
</dbReference>
<dbReference type="RefSeq" id="WP_034924772.1">
    <property type="nucleotide sequence ID" value="NZ_JDSS02000019.1"/>
</dbReference>
<dbReference type="AlphaFoldDB" id="A0A084Y2H0"/>
<evidence type="ECO:0000313" key="3">
    <source>
        <dbReference type="EMBL" id="KFB68914.1"/>
    </source>
</evidence>
<keyword evidence="2" id="KW-1133">Transmembrane helix</keyword>
<protein>
    <submittedName>
        <fullName evidence="3">Uncharacterized protein</fullName>
    </submittedName>
</protein>
<sequence length="117" mass="13050">MSAKSFPHSSEEDDQANATRKGYDGEDRRSWQGEAAVLHGRLDRIEELARGTHELARSTHDSVISHVAEERETKAAIDELILLWRGSKLMIAAFKFSIPIIAALIGAAMWAKDHLKL</sequence>
<accession>A0A084Y2H0</accession>
<feature type="region of interest" description="Disordered" evidence="1">
    <location>
        <begin position="1"/>
        <end position="28"/>
    </location>
</feature>
<evidence type="ECO:0000256" key="2">
    <source>
        <dbReference type="SAM" id="Phobius"/>
    </source>
</evidence>
<dbReference type="STRING" id="1457154.CAPSK01_001769"/>
<proteinExistence type="predicted"/>
<organism evidence="3 4">
    <name type="scientific">Candidatus Accumulibacter vicinus</name>
    <dbReference type="NCBI Taxonomy" id="2954382"/>
    <lineage>
        <taxon>Bacteria</taxon>
        <taxon>Pseudomonadati</taxon>
        <taxon>Pseudomonadota</taxon>
        <taxon>Betaproteobacteria</taxon>
        <taxon>Candidatus Accumulibacter</taxon>
    </lineage>
</organism>
<comment type="caution">
    <text evidence="3">The sequence shown here is derived from an EMBL/GenBank/DDBJ whole genome shotgun (WGS) entry which is preliminary data.</text>
</comment>
<evidence type="ECO:0000313" key="4">
    <source>
        <dbReference type="Proteomes" id="UP000019812"/>
    </source>
</evidence>
<keyword evidence="2" id="KW-0812">Transmembrane</keyword>
<evidence type="ECO:0000256" key="1">
    <source>
        <dbReference type="SAM" id="MobiDB-lite"/>
    </source>
</evidence>